<keyword evidence="2" id="KW-1133">Transmembrane helix</keyword>
<keyword evidence="2" id="KW-0812">Transmembrane</keyword>
<name>A0AAV5AL49_9AGAM</name>
<keyword evidence="2" id="KW-0472">Membrane</keyword>
<sequence>MSLDSEKTGLIPNSPIHCISTKEKVGLIAALFPTIPVMIGTIIRYPFSKNPSSALRKELIKYFARKMLCQITILQTQWVLPTSTEAYVTWIRSRTDVSSEPSTENFESEGFKIHWIGSQSARKIILHYPSGGYAMPLHKGHFDMLNSFRKKLEPKTDVKLAVLEYALTPYATYPTQFRQAVLALNHILSSGASPNDILLFGDSAGGLLLLQVIAHILHPYPTIPPLPQLSSPFLGLLFISPWVTFGSSSTPPTSKRNLDYLNHTILTIWGDAAKKGSALELTKPNHGQLCEPGGYWGEPMKAPSEWWNGVEKISTNILITSGDWEFLHNDIQEFGKSFKQAVAPRGVKINVLGEPNGVHMGPVFEKLWDFAPNTLTDVVIDWVYERII</sequence>
<evidence type="ECO:0000256" key="1">
    <source>
        <dbReference type="ARBA" id="ARBA00022801"/>
    </source>
</evidence>
<organism evidence="3 4">
    <name type="scientific">Clathrus columnatus</name>
    <dbReference type="NCBI Taxonomy" id="1419009"/>
    <lineage>
        <taxon>Eukaryota</taxon>
        <taxon>Fungi</taxon>
        <taxon>Dikarya</taxon>
        <taxon>Basidiomycota</taxon>
        <taxon>Agaricomycotina</taxon>
        <taxon>Agaricomycetes</taxon>
        <taxon>Phallomycetidae</taxon>
        <taxon>Phallales</taxon>
        <taxon>Clathraceae</taxon>
        <taxon>Clathrus</taxon>
    </lineage>
</organism>
<dbReference type="EMBL" id="BPWL01000010">
    <property type="protein sequence ID" value="GJJ15150.1"/>
    <property type="molecule type" value="Genomic_DNA"/>
</dbReference>
<dbReference type="AlphaFoldDB" id="A0AAV5AL49"/>
<reference evidence="3" key="1">
    <citation type="submission" date="2021-10" db="EMBL/GenBank/DDBJ databases">
        <title>De novo Genome Assembly of Clathrus columnatus (Basidiomycota, Fungi) Using Illumina and Nanopore Sequence Data.</title>
        <authorList>
            <person name="Ogiso-Tanaka E."/>
            <person name="Itagaki H."/>
            <person name="Hosoya T."/>
            <person name="Hosaka K."/>
        </authorList>
    </citation>
    <scope>NUCLEOTIDE SEQUENCE</scope>
    <source>
        <strain evidence="3">MO-923</strain>
    </source>
</reference>
<evidence type="ECO:0008006" key="5">
    <source>
        <dbReference type="Google" id="ProtNLM"/>
    </source>
</evidence>
<comment type="caution">
    <text evidence="3">The sequence shown here is derived from an EMBL/GenBank/DDBJ whole genome shotgun (WGS) entry which is preliminary data.</text>
</comment>
<dbReference type="PANTHER" id="PTHR48081:SF31">
    <property type="entry name" value="STERYL ACETYL HYDROLASE MUG81-RELATED"/>
    <property type="match status" value="1"/>
</dbReference>
<dbReference type="Proteomes" id="UP001050691">
    <property type="component" value="Unassembled WGS sequence"/>
</dbReference>
<evidence type="ECO:0000313" key="3">
    <source>
        <dbReference type="EMBL" id="GJJ15150.1"/>
    </source>
</evidence>
<dbReference type="PANTHER" id="PTHR48081">
    <property type="entry name" value="AB HYDROLASE SUPERFAMILY PROTEIN C4A8.06C"/>
    <property type="match status" value="1"/>
</dbReference>
<feature type="transmembrane region" description="Helical" evidence="2">
    <location>
        <begin position="25"/>
        <end position="47"/>
    </location>
</feature>
<dbReference type="SUPFAM" id="SSF53474">
    <property type="entry name" value="alpha/beta-Hydrolases"/>
    <property type="match status" value="1"/>
</dbReference>
<dbReference type="Gene3D" id="3.40.50.1820">
    <property type="entry name" value="alpha/beta hydrolase"/>
    <property type="match status" value="1"/>
</dbReference>
<gene>
    <name evidence="3" type="ORF">Clacol_009425</name>
</gene>
<protein>
    <recommendedName>
        <fullName evidence="5">Alpha/beta-hydrolase</fullName>
    </recommendedName>
</protein>
<evidence type="ECO:0000313" key="4">
    <source>
        <dbReference type="Proteomes" id="UP001050691"/>
    </source>
</evidence>
<proteinExistence type="predicted"/>
<dbReference type="InterPro" id="IPR019436">
    <property type="entry name" value="Say1-like"/>
</dbReference>
<keyword evidence="1" id="KW-0378">Hydrolase</keyword>
<dbReference type="InterPro" id="IPR050300">
    <property type="entry name" value="GDXG_lipolytic_enzyme"/>
</dbReference>
<accession>A0AAV5AL49</accession>
<keyword evidence="4" id="KW-1185">Reference proteome</keyword>
<dbReference type="InterPro" id="IPR029058">
    <property type="entry name" value="AB_hydrolase_fold"/>
</dbReference>
<evidence type="ECO:0000256" key="2">
    <source>
        <dbReference type="SAM" id="Phobius"/>
    </source>
</evidence>
<dbReference type="GO" id="GO:0016787">
    <property type="term" value="F:hydrolase activity"/>
    <property type="evidence" value="ECO:0007669"/>
    <property type="project" value="UniProtKB-KW"/>
</dbReference>
<dbReference type="Pfam" id="PF10340">
    <property type="entry name" value="Say1_Mug180"/>
    <property type="match status" value="1"/>
</dbReference>